<reference evidence="2 3" key="1">
    <citation type="journal article" date="2019" name="G3 (Bethesda)">
        <title>Sequencing of a Wild Apple (Malus baccata) Genome Unravels the Differences Between Cultivated and Wild Apple Species Regarding Disease Resistance and Cold Tolerance.</title>
        <authorList>
            <person name="Chen X."/>
        </authorList>
    </citation>
    <scope>NUCLEOTIDE SEQUENCE [LARGE SCALE GENOMIC DNA]</scope>
    <source>
        <strain evidence="3">cv. Shandingzi</strain>
        <tissue evidence="2">Leaves</tissue>
    </source>
</reference>
<evidence type="ECO:0000313" key="3">
    <source>
        <dbReference type="Proteomes" id="UP000315295"/>
    </source>
</evidence>
<dbReference type="STRING" id="106549.A0A540MMY5"/>
<evidence type="ECO:0000259" key="1">
    <source>
        <dbReference type="Pfam" id="PF07889"/>
    </source>
</evidence>
<dbReference type="PANTHER" id="PTHR46667">
    <property type="entry name" value="OS05G0182700 PROTEIN"/>
    <property type="match status" value="1"/>
</dbReference>
<dbReference type="EMBL" id="VIEB01000221">
    <property type="protein sequence ID" value="TQE00156.1"/>
    <property type="molecule type" value="Genomic_DNA"/>
</dbReference>
<sequence>MANAITTVSKQLENVHEALASSKRHLSKKLENLDLKVEEQKEITQLIANDNSSRCIGIVVQNLPRSKSSRNNKKNTPVISSWDFFDPRQNGLGCMIFLVCVLHM</sequence>
<dbReference type="PANTHER" id="PTHR46667:SF1">
    <property type="entry name" value="OS09G0482740 PROTEIN"/>
    <property type="match status" value="1"/>
</dbReference>
<dbReference type="AlphaFoldDB" id="A0A540MMY5"/>
<proteinExistence type="predicted"/>
<gene>
    <name evidence="2" type="ORF">C1H46_014266</name>
</gene>
<evidence type="ECO:0000313" key="2">
    <source>
        <dbReference type="EMBL" id="TQE00156.1"/>
    </source>
</evidence>
<name>A0A540MMY5_MALBA</name>
<dbReference type="Proteomes" id="UP000315295">
    <property type="component" value="Unassembled WGS sequence"/>
</dbReference>
<accession>A0A540MMY5</accession>
<dbReference type="Pfam" id="PF07889">
    <property type="entry name" value="DUF1664"/>
    <property type="match status" value="1"/>
</dbReference>
<keyword evidence="3" id="KW-1185">Reference proteome</keyword>
<organism evidence="2 3">
    <name type="scientific">Malus baccata</name>
    <name type="common">Siberian crab apple</name>
    <name type="synonym">Pyrus baccata</name>
    <dbReference type="NCBI Taxonomy" id="106549"/>
    <lineage>
        <taxon>Eukaryota</taxon>
        <taxon>Viridiplantae</taxon>
        <taxon>Streptophyta</taxon>
        <taxon>Embryophyta</taxon>
        <taxon>Tracheophyta</taxon>
        <taxon>Spermatophyta</taxon>
        <taxon>Magnoliopsida</taxon>
        <taxon>eudicotyledons</taxon>
        <taxon>Gunneridae</taxon>
        <taxon>Pentapetalae</taxon>
        <taxon>rosids</taxon>
        <taxon>fabids</taxon>
        <taxon>Rosales</taxon>
        <taxon>Rosaceae</taxon>
        <taxon>Amygdaloideae</taxon>
        <taxon>Maleae</taxon>
        <taxon>Malus</taxon>
    </lineage>
</organism>
<dbReference type="InterPro" id="IPR012458">
    <property type="entry name" value="DUF1664"/>
</dbReference>
<feature type="domain" description="DUF1664" evidence="1">
    <location>
        <begin position="1"/>
        <end position="50"/>
    </location>
</feature>
<comment type="caution">
    <text evidence="2">The sequence shown here is derived from an EMBL/GenBank/DDBJ whole genome shotgun (WGS) entry which is preliminary data.</text>
</comment>
<protein>
    <recommendedName>
        <fullName evidence="1">DUF1664 domain-containing protein</fullName>
    </recommendedName>
</protein>